<accession>A0A2P2JVN2</accession>
<dbReference type="Pfam" id="PF20705">
    <property type="entry name" value="DUF6821"/>
    <property type="match status" value="1"/>
</dbReference>
<sequence>MATVEGEVVAADFQDWEVLMDSDREVLNSPNSDNTGNFEEIQADSEGMIRLDYFSLENDGRYAKSPVAVVDGSEEGSIESDNPSWIDPVSDSRYQSRNSGEFWSDSGSDRSDERKFGDFNGKNELGLPEYEKIEVGFKGIGKIEGNDAGEGKFDGKSEMGFEDSVKRQAGFEGFGKGQGQENDLAKFWSDSRGDGLVFGDDGKMDRGSGIQDELNEENVSEEANSSIVASDEKGSGGGEEKMKVAWWKVPFEVFKFCVFRVSPVWSFSMAAALIGFVILGRRLYKMRHKTRSLQLKVAVDDKKVSQVMSRAARLNEAFSVVRRVPIVRPLLPAAGLNSWPVVSLR</sequence>
<reference evidence="4" key="1">
    <citation type="submission" date="2018-02" db="EMBL/GenBank/DDBJ databases">
        <title>Rhizophora mucronata_Transcriptome.</title>
        <authorList>
            <person name="Meera S.P."/>
            <person name="Sreeshan A."/>
            <person name="Augustine A."/>
        </authorList>
    </citation>
    <scope>NUCLEOTIDE SEQUENCE</scope>
    <source>
        <tissue evidence="4">Leaf</tissue>
    </source>
</reference>
<dbReference type="PANTHER" id="PTHR33646">
    <property type="entry name" value="GB|AAF00631.1"/>
    <property type="match status" value="1"/>
</dbReference>
<evidence type="ECO:0000256" key="2">
    <source>
        <dbReference type="SAM" id="Phobius"/>
    </source>
</evidence>
<dbReference type="InterPro" id="IPR049224">
    <property type="entry name" value="DUF6821"/>
</dbReference>
<proteinExistence type="predicted"/>
<name>A0A2P2JVN2_RHIMU</name>
<keyword evidence="2" id="KW-1133">Transmembrane helix</keyword>
<feature type="compositionally biased region" description="Basic and acidic residues" evidence="1">
    <location>
        <begin position="107"/>
        <end position="117"/>
    </location>
</feature>
<feature type="compositionally biased region" description="Polar residues" evidence="1">
    <location>
        <begin position="92"/>
        <end position="101"/>
    </location>
</feature>
<organism evidence="4">
    <name type="scientific">Rhizophora mucronata</name>
    <name type="common">Asiatic mangrove</name>
    <dbReference type="NCBI Taxonomy" id="61149"/>
    <lineage>
        <taxon>Eukaryota</taxon>
        <taxon>Viridiplantae</taxon>
        <taxon>Streptophyta</taxon>
        <taxon>Embryophyta</taxon>
        <taxon>Tracheophyta</taxon>
        <taxon>Spermatophyta</taxon>
        <taxon>Magnoliopsida</taxon>
        <taxon>eudicotyledons</taxon>
        <taxon>Gunneridae</taxon>
        <taxon>Pentapetalae</taxon>
        <taxon>rosids</taxon>
        <taxon>fabids</taxon>
        <taxon>Malpighiales</taxon>
        <taxon>Rhizophoraceae</taxon>
        <taxon>Rhizophora</taxon>
    </lineage>
</organism>
<keyword evidence="2" id="KW-0812">Transmembrane</keyword>
<feature type="transmembrane region" description="Helical" evidence="2">
    <location>
        <begin position="264"/>
        <end position="284"/>
    </location>
</feature>
<evidence type="ECO:0000256" key="1">
    <source>
        <dbReference type="SAM" id="MobiDB-lite"/>
    </source>
</evidence>
<feature type="region of interest" description="Disordered" evidence="1">
    <location>
        <begin position="70"/>
        <end position="121"/>
    </location>
</feature>
<dbReference type="PANTHER" id="PTHR33646:SF6">
    <property type="entry name" value="TRANSMEMBRANE PROTEIN"/>
    <property type="match status" value="1"/>
</dbReference>
<dbReference type="EMBL" id="GGEC01017052">
    <property type="protein sequence ID" value="MBW97535.1"/>
    <property type="molecule type" value="Transcribed_RNA"/>
</dbReference>
<feature type="region of interest" description="Disordered" evidence="1">
    <location>
        <begin position="207"/>
        <end position="235"/>
    </location>
</feature>
<feature type="domain" description="DUF6821" evidence="3">
    <location>
        <begin position="212"/>
        <end position="329"/>
    </location>
</feature>
<keyword evidence="2" id="KW-0472">Membrane</keyword>
<evidence type="ECO:0000259" key="3">
    <source>
        <dbReference type="Pfam" id="PF20705"/>
    </source>
</evidence>
<dbReference type="InterPro" id="IPR045883">
    <property type="entry name" value="At4g13530-like"/>
</dbReference>
<protein>
    <recommendedName>
        <fullName evidence="3">DUF6821 domain-containing protein</fullName>
    </recommendedName>
</protein>
<evidence type="ECO:0000313" key="4">
    <source>
        <dbReference type="EMBL" id="MBW97535.1"/>
    </source>
</evidence>
<dbReference type="AlphaFoldDB" id="A0A2P2JVN2"/>